<sequence length="242" mass="26991">MCICISEITQLLLEEGSESIPQEIEEAATRATLDLLPTISKKQYELAYKRFVEWCDRNNVAGKYSENVMLAYFEQNSKICKSSTLWAHFSMIKAMLNVENNQDIKAPDGKYLMFKVVAVMGILGACRREELCQMSLNNIEDLENTLVVNIPDSKTRVSRTFTIITETYIDLYHSGANLCAIKRHGGWKSSSVAEGNLEDSLENKKWVACHILPNNCSSSNNSEIGHINSISSTASSSTSTIS</sequence>
<reference evidence="1" key="1">
    <citation type="journal article" date="2023" name="Insect Mol. Biol.">
        <title>Genome sequencing provides insights into the evolution of gene families encoding plant cell wall-degrading enzymes in longhorned beetles.</title>
        <authorList>
            <person name="Shin N.R."/>
            <person name="Okamura Y."/>
            <person name="Kirsch R."/>
            <person name="Pauchet Y."/>
        </authorList>
    </citation>
    <scope>NUCLEOTIDE SEQUENCE</scope>
    <source>
        <strain evidence="1">MMC_N1</strain>
    </source>
</reference>
<protein>
    <recommendedName>
        <fullName evidence="3">Tyr recombinase domain-containing protein</fullName>
    </recommendedName>
</protein>
<comment type="caution">
    <text evidence="1">The sequence shown here is derived from an EMBL/GenBank/DDBJ whole genome shotgun (WGS) entry which is preliminary data.</text>
</comment>
<gene>
    <name evidence="1" type="ORF">NQ317_005968</name>
</gene>
<organism evidence="1 2">
    <name type="scientific">Molorchus minor</name>
    <dbReference type="NCBI Taxonomy" id="1323400"/>
    <lineage>
        <taxon>Eukaryota</taxon>
        <taxon>Metazoa</taxon>
        <taxon>Ecdysozoa</taxon>
        <taxon>Arthropoda</taxon>
        <taxon>Hexapoda</taxon>
        <taxon>Insecta</taxon>
        <taxon>Pterygota</taxon>
        <taxon>Neoptera</taxon>
        <taxon>Endopterygota</taxon>
        <taxon>Coleoptera</taxon>
        <taxon>Polyphaga</taxon>
        <taxon>Cucujiformia</taxon>
        <taxon>Chrysomeloidea</taxon>
        <taxon>Cerambycidae</taxon>
        <taxon>Lamiinae</taxon>
        <taxon>Monochamini</taxon>
        <taxon>Molorchus</taxon>
    </lineage>
</organism>
<evidence type="ECO:0000313" key="2">
    <source>
        <dbReference type="Proteomes" id="UP001162164"/>
    </source>
</evidence>
<dbReference type="EMBL" id="JAPWTJ010002248">
    <property type="protein sequence ID" value="KAJ8967069.1"/>
    <property type="molecule type" value="Genomic_DNA"/>
</dbReference>
<accession>A0ABQ9IVT3</accession>
<dbReference type="SUPFAM" id="SSF56349">
    <property type="entry name" value="DNA breaking-rejoining enzymes"/>
    <property type="match status" value="1"/>
</dbReference>
<keyword evidence="2" id="KW-1185">Reference proteome</keyword>
<dbReference type="InterPro" id="IPR011010">
    <property type="entry name" value="DNA_brk_join_enz"/>
</dbReference>
<dbReference type="Proteomes" id="UP001162164">
    <property type="component" value="Unassembled WGS sequence"/>
</dbReference>
<evidence type="ECO:0008006" key="3">
    <source>
        <dbReference type="Google" id="ProtNLM"/>
    </source>
</evidence>
<evidence type="ECO:0000313" key="1">
    <source>
        <dbReference type="EMBL" id="KAJ8967069.1"/>
    </source>
</evidence>
<name>A0ABQ9IVT3_9CUCU</name>
<proteinExistence type="predicted"/>